<sequence length="87" mass="9248">MAKLVETPFGPRDAVAAWLRANGVDPSDVPIEGPITITRDRIHYDAMLCNGTGHRYVAPGTDDVATAPRWAVLKVAPPANVQVTALA</sequence>
<gene>
    <name evidence="1" type="ORF">GFH48_19065</name>
</gene>
<name>A0A5Q0LF04_9ACTN</name>
<dbReference type="EMBL" id="CP045643">
    <property type="protein sequence ID" value="QFZ75089.1"/>
    <property type="molecule type" value="Genomic_DNA"/>
</dbReference>
<reference evidence="1 2" key="1">
    <citation type="submission" date="2019-10" db="EMBL/GenBank/DDBJ databases">
        <title>A novel species.</title>
        <authorList>
            <person name="Gao J."/>
        </authorList>
    </citation>
    <scope>NUCLEOTIDE SEQUENCE [LARGE SCALE GENOMIC DNA]</scope>
    <source>
        <strain evidence="1 2">QMT-28</strain>
    </source>
</reference>
<organism evidence="1 2">
    <name type="scientific">Streptomyces fagopyri</name>
    <dbReference type="NCBI Taxonomy" id="2662397"/>
    <lineage>
        <taxon>Bacteria</taxon>
        <taxon>Bacillati</taxon>
        <taxon>Actinomycetota</taxon>
        <taxon>Actinomycetes</taxon>
        <taxon>Kitasatosporales</taxon>
        <taxon>Streptomycetaceae</taxon>
        <taxon>Streptomyces</taxon>
    </lineage>
</organism>
<evidence type="ECO:0000313" key="1">
    <source>
        <dbReference type="EMBL" id="QFZ75089.1"/>
    </source>
</evidence>
<dbReference type="AlphaFoldDB" id="A0A5Q0LF04"/>
<dbReference type="Proteomes" id="UP000326179">
    <property type="component" value="Chromosome"/>
</dbReference>
<dbReference type="KEGG" id="sfy:GFH48_19065"/>
<evidence type="ECO:0000313" key="2">
    <source>
        <dbReference type="Proteomes" id="UP000326179"/>
    </source>
</evidence>
<dbReference type="RefSeq" id="WP_153289366.1">
    <property type="nucleotide sequence ID" value="NZ_CP045643.1"/>
</dbReference>
<protein>
    <submittedName>
        <fullName evidence="1">Uncharacterized protein</fullName>
    </submittedName>
</protein>
<proteinExistence type="predicted"/>
<accession>A0A5Q0LF04</accession>
<keyword evidence="2" id="KW-1185">Reference proteome</keyword>